<evidence type="ECO:0000256" key="3">
    <source>
        <dbReference type="ARBA" id="ARBA00022643"/>
    </source>
</evidence>
<evidence type="ECO:0000256" key="4">
    <source>
        <dbReference type="ARBA" id="ARBA00023002"/>
    </source>
</evidence>
<organism evidence="6">
    <name type="scientific">Pinguiococcus pyrenoidosus</name>
    <dbReference type="NCBI Taxonomy" id="172671"/>
    <lineage>
        <taxon>Eukaryota</taxon>
        <taxon>Sar</taxon>
        <taxon>Stramenopiles</taxon>
        <taxon>Ochrophyta</taxon>
        <taxon>Pinguiophyceae</taxon>
        <taxon>Pinguiochrysidales</taxon>
        <taxon>Pinguiochrysidaceae</taxon>
        <taxon>Pinguiococcus</taxon>
    </lineage>
</organism>
<dbReference type="InterPro" id="IPR013785">
    <property type="entry name" value="Aldolase_TIM"/>
</dbReference>
<dbReference type="PRINTS" id="PR00411">
    <property type="entry name" value="PNDRDTASEI"/>
</dbReference>
<dbReference type="EMBL" id="HBEA01007525">
    <property type="protein sequence ID" value="CAD8256274.1"/>
    <property type="molecule type" value="Transcribed_RNA"/>
</dbReference>
<dbReference type="InterPro" id="IPR036188">
    <property type="entry name" value="FAD/NAD-bd_sf"/>
</dbReference>
<keyword evidence="4" id="KW-0560">Oxidoreductase</keyword>
<feature type="domain" description="FAD/NAD(P)-binding" evidence="5">
    <location>
        <begin position="70"/>
        <end position="349"/>
    </location>
</feature>
<dbReference type="Pfam" id="PF07992">
    <property type="entry name" value="Pyr_redox_2"/>
    <property type="match status" value="1"/>
</dbReference>
<sequence length="403" mass="43278">MARPFLADPYFVKKAMEGRELDINTCIGCNQACLDHTFKGKRASCLVNPLACYESEFRITPIAGPSDKRRIAVIGAGPAGLAASTTAAERGHDVVLFEASGEIGGQFNMAKTIPGKEEFYETLRYFNRRIEQTGVDLRLNTRADVATMKSEAFDAVILATGVEPRTLRDSLPGAADSPIFLSYVDVLAKNAPVGKNVVVIGAGGIGFDVCERLVHNEEHPASSVDVDTFLKEWGVDGSNEGRGGLAPNGAEELEPARQITLLQRKSGKLGAGLGKTTGWIHRQQLKKKGVNMMGGVKYLSVEPDGLRIEVKGEERTLKCDTIVVCAGQSPKRELEKPLAEAGFDVFKIGGAEKAAELDAKRAIDQGTRLAAQIEHATTGQVFNAPVGLTERLMEGAEKLLKVA</sequence>
<gene>
    <name evidence="6" type="ORF">PPYR1160_LOCUS5766</name>
</gene>
<proteinExistence type="predicted"/>
<dbReference type="SUPFAM" id="SSF51905">
    <property type="entry name" value="FAD/NAD(P)-binding domain"/>
    <property type="match status" value="1"/>
</dbReference>
<dbReference type="SUPFAM" id="SSF51971">
    <property type="entry name" value="Nucleotide-binding domain"/>
    <property type="match status" value="1"/>
</dbReference>
<dbReference type="PANTHER" id="PTHR42917">
    <property type="entry name" value="2,4-DIENOYL-COA REDUCTASE"/>
    <property type="match status" value="1"/>
</dbReference>
<dbReference type="Gene3D" id="3.40.50.720">
    <property type="entry name" value="NAD(P)-binding Rossmann-like Domain"/>
    <property type="match status" value="1"/>
</dbReference>
<evidence type="ECO:0000256" key="2">
    <source>
        <dbReference type="ARBA" id="ARBA00022630"/>
    </source>
</evidence>
<reference evidence="6" key="1">
    <citation type="submission" date="2021-01" db="EMBL/GenBank/DDBJ databases">
        <authorList>
            <person name="Corre E."/>
            <person name="Pelletier E."/>
            <person name="Niang G."/>
            <person name="Scheremetjew M."/>
            <person name="Finn R."/>
            <person name="Kale V."/>
            <person name="Holt S."/>
            <person name="Cochrane G."/>
            <person name="Meng A."/>
            <person name="Brown T."/>
            <person name="Cohen L."/>
        </authorList>
    </citation>
    <scope>NUCLEOTIDE SEQUENCE</scope>
    <source>
        <strain evidence="6">CCMP2078</strain>
    </source>
</reference>
<dbReference type="PANTHER" id="PTHR42917:SF2">
    <property type="entry name" value="2,4-DIENOYL-COA REDUCTASE [(2E)-ENOYL-COA-PRODUCING]"/>
    <property type="match status" value="1"/>
</dbReference>
<dbReference type="InterPro" id="IPR023753">
    <property type="entry name" value="FAD/NAD-binding_dom"/>
</dbReference>
<keyword evidence="3" id="KW-0288">FMN</keyword>
<evidence type="ECO:0000313" key="6">
    <source>
        <dbReference type="EMBL" id="CAD8256274.1"/>
    </source>
</evidence>
<dbReference type="GO" id="GO:0016491">
    <property type="term" value="F:oxidoreductase activity"/>
    <property type="evidence" value="ECO:0007669"/>
    <property type="project" value="UniProtKB-KW"/>
</dbReference>
<protein>
    <recommendedName>
        <fullName evidence="5">FAD/NAD(P)-binding domain-containing protein</fullName>
    </recommendedName>
</protein>
<dbReference type="PRINTS" id="PR00368">
    <property type="entry name" value="FADPNR"/>
</dbReference>
<name>A0A7R9U8F4_9STRA</name>
<evidence type="ECO:0000259" key="5">
    <source>
        <dbReference type="Pfam" id="PF07992"/>
    </source>
</evidence>
<dbReference type="Gene3D" id="3.20.20.70">
    <property type="entry name" value="Aldolase class I"/>
    <property type="match status" value="1"/>
</dbReference>
<dbReference type="AlphaFoldDB" id="A0A7R9U8F4"/>
<comment type="cofactor">
    <cofactor evidence="1">
        <name>FMN</name>
        <dbReference type="ChEBI" id="CHEBI:58210"/>
    </cofactor>
</comment>
<evidence type="ECO:0000256" key="1">
    <source>
        <dbReference type="ARBA" id="ARBA00001917"/>
    </source>
</evidence>
<dbReference type="Gene3D" id="3.50.50.60">
    <property type="entry name" value="FAD/NAD(P)-binding domain"/>
    <property type="match status" value="1"/>
</dbReference>
<dbReference type="InterPro" id="IPR051793">
    <property type="entry name" value="NADH:flavin_oxidoreductase"/>
</dbReference>
<keyword evidence="2" id="KW-0285">Flavoprotein</keyword>
<accession>A0A7R9U8F4</accession>